<dbReference type="EMBL" id="BAABCP010000001">
    <property type="protein sequence ID" value="GAA3937478.1"/>
    <property type="molecule type" value="Genomic_DNA"/>
</dbReference>
<dbReference type="InterPro" id="IPR023213">
    <property type="entry name" value="CAT-like_dom_sf"/>
</dbReference>
<evidence type="ECO:0000256" key="4">
    <source>
        <dbReference type="RuleBase" id="RU003801"/>
    </source>
</evidence>
<dbReference type="InterPro" id="IPR039551">
    <property type="entry name" value="Cho/carn_acyl_trans"/>
</dbReference>
<dbReference type="PANTHER" id="PTHR22589:SF29">
    <property type="entry name" value="MITOCHONDRIAL CARNITINE O-ACETYLTRANSFERASE-RELATED"/>
    <property type="match status" value="1"/>
</dbReference>
<dbReference type="Gene3D" id="3.30.559.70">
    <property type="entry name" value="Choline/Carnitine o-acyltransferase, domain 2"/>
    <property type="match status" value="1"/>
</dbReference>
<feature type="region of interest" description="Disordered" evidence="5">
    <location>
        <begin position="571"/>
        <end position="595"/>
    </location>
</feature>
<dbReference type="PANTHER" id="PTHR22589">
    <property type="entry name" value="CARNITINE O-ACYLTRANSFERASE"/>
    <property type="match status" value="1"/>
</dbReference>
<dbReference type="Pfam" id="PF00755">
    <property type="entry name" value="Carn_acyltransf"/>
    <property type="match status" value="1"/>
</dbReference>
<dbReference type="InterPro" id="IPR042231">
    <property type="entry name" value="Cho/carn_acyl_trans_2"/>
</dbReference>
<feature type="domain" description="Choline/carnitine acyltransferase" evidence="6">
    <location>
        <begin position="13"/>
        <end position="551"/>
    </location>
</feature>
<evidence type="ECO:0000256" key="5">
    <source>
        <dbReference type="SAM" id="MobiDB-lite"/>
    </source>
</evidence>
<sequence length="595" mass="64406">MTVPESFPFPATVPLPNLVSSVERFLRWCEPLLTADEVRATLRAAEEFLASDALGHDVQRVLAAREQSATGSWLDDFWDRRYLGRRSRIAMDANFFFLLEGDSGEQVDRAARLTRALLEAQRTLRASASPGQLGEAFGRSRIPGISIDTTVWAPDSRHIVVLAKGQAFRVQVLDAARKPLCVERLVAAFRRAESLSESANGGLRGVGRATTLPRRDWALLRRTLKASVTSARALEAIDSALFIVSLDGASPIGDQDSSAALLHGDSANRWFDKSLSLIVFANGVAGLNFEHSRIDGLSASQLMTLLRTAESTAAGEGCESDGSVDVTPLHFEPDEDADRLIHAAGSRFAEAASRSVSRVLVFDEFGAEQVKRWSSSPDAFVQMAFQLANHDVRGKSGSTYESISMAASGGRTEAMRVVTPESVEFVIAMGDARYTAQQRWQAYRRAVDAHVARVSDCKHGRAPEQHLWQIAMLIEASGAQVPSLFTSPGWRAMRDERMSTSAVQADGVRVFGFGATGADCIGVAYSCRPDDISVHLHAATEAAGEIDRFAEGVMESFRRIGVLLETAASRRSASLPTSRPCGPPIRPPRTSGGCG</sequence>
<evidence type="ECO:0000259" key="6">
    <source>
        <dbReference type="Pfam" id="PF00755"/>
    </source>
</evidence>
<proteinExistence type="inferred from homology"/>
<gene>
    <name evidence="7" type="ORF">GCM10022383_14640</name>
</gene>
<comment type="caution">
    <text evidence="7">The sequence shown here is derived from an EMBL/GenBank/DDBJ whole genome shotgun (WGS) entry which is preliminary data.</text>
</comment>
<dbReference type="PROSITE" id="PS00440">
    <property type="entry name" value="ACYLTRANSF_C_2"/>
    <property type="match status" value="1"/>
</dbReference>
<protein>
    <submittedName>
        <fullName evidence="7">Choline/carnitine O-acyltransferase</fullName>
    </submittedName>
</protein>
<reference evidence="8" key="1">
    <citation type="journal article" date="2019" name="Int. J. Syst. Evol. Microbiol.">
        <title>The Global Catalogue of Microorganisms (GCM) 10K type strain sequencing project: providing services to taxonomists for standard genome sequencing and annotation.</title>
        <authorList>
            <consortium name="The Broad Institute Genomics Platform"/>
            <consortium name="The Broad Institute Genome Sequencing Center for Infectious Disease"/>
            <person name="Wu L."/>
            <person name="Ma J."/>
        </authorList>
    </citation>
    <scope>NUCLEOTIDE SEQUENCE [LARGE SCALE GENOMIC DNA]</scope>
    <source>
        <strain evidence="8">JCM 17024</strain>
    </source>
</reference>
<dbReference type="Gene3D" id="3.30.559.10">
    <property type="entry name" value="Chloramphenicol acetyltransferase-like domain"/>
    <property type="match status" value="1"/>
</dbReference>
<dbReference type="InterPro" id="IPR000542">
    <property type="entry name" value="Carn_acyl_trans"/>
</dbReference>
<name>A0ABP7N5C3_9MICO</name>
<dbReference type="SUPFAM" id="SSF52777">
    <property type="entry name" value="CoA-dependent acyltransferases"/>
    <property type="match status" value="2"/>
</dbReference>
<keyword evidence="3 4" id="KW-0012">Acyltransferase</keyword>
<keyword evidence="8" id="KW-1185">Reference proteome</keyword>
<keyword evidence="2 4" id="KW-0808">Transferase</keyword>
<evidence type="ECO:0000256" key="1">
    <source>
        <dbReference type="ARBA" id="ARBA00005232"/>
    </source>
</evidence>
<accession>A0ABP7N5C3</accession>
<evidence type="ECO:0000313" key="8">
    <source>
        <dbReference type="Proteomes" id="UP001501591"/>
    </source>
</evidence>
<organism evidence="7 8">
    <name type="scientific">Microbacterium soli</name>
    <dbReference type="NCBI Taxonomy" id="446075"/>
    <lineage>
        <taxon>Bacteria</taxon>
        <taxon>Bacillati</taxon>
        <taxon>Actinomycetota</taxon>
        <taxon>Actinomycetes</taxon>
        <taxon>Micrococcales</taxon>
        <taxon>Microbacteriaceae</taxon>
        <taxon>Microbacterium</taxon>
    </lineage>
</organism>
<evidence type="ECO:0000313" key="7">
    <source>
        <dbReference type="EMBL" id="GAA3937478.1"/>
    </source>
</evidence>
<comment type="similarity">
    <text evidence="1 4">Belongs to the carnitine/choline acetyltransferase family.</text>
</comment>
<dbReference type="RefSeq" id="WP_344818881.1">
    <property type="nucleotide sequence ID" value="NZ_BAABCP010000001.1"/>
</dbReference>
<evidence type="ECO:0000256" key="2">
    <source>
        <dbReference type="ARBA" id="ARBA00022679"/>
    </source>
</evidence>
<evidence type="ECO:0000256" key="3">
    <source>
        <dbReference type="ARBA" id="ARBA00023315"/>
    </source>
</evidence>
<dbReference type="Proteomes" id="UP001501591">
    <property type="component" value="Unassembled WGS sequence"/>
</dbReference>